<dbReference type="Gene3D" id="3.40.50.1820">
    <property type="entry name" value="alpha/beta hydrolase"/>
    <property type="match status" value="1"/>
</dbReference>
<evidence type="ECO:0000259" key="1">
    <source>
        <dbReference type="Pfam" id="PF12146"/>
    </source>
</evidence>
<dbReference type="PANTHER" id="PTHR39624">
    <property type="entry name" value="PROTEIN INVOLVED IN RIMO-MEDIATED BETA-METHYLTHIOLATION OF RIBOSOMAL PROTEIN S12 YCAO"/>
    <property type="match status" value="1"/>
</dbReference>
<evidence type="ECO:0000313" key="2">
    <source>
        <dbReference type="EMBL" id="PCI79686.1"/>
    </source>
</evidence>
<dbReference type="PANTHER" id="PTHR39624:SF2">
    <property type="entry name" value="OSMC-LIKE PROTEIN"/>
    <property type="match status" value="1"/>
</dbReference>
<organism evidence="2 3">
    <name type="scientific">SAR86 cluster bacterium</name>
    <dbReference type="NCBI Taxonomy" id="2030880"/>
    <lineage>
        <taxon>Bacteria</taxon>
        <taxon>Pseudomonadati</taxon>
        <taxon>Pseudomonadota</taxon>
        <taxon>Gammaproteobacteria</taxon>
        <taxon>SAR86 cluster</taxon>
    </lineage>
</organism>
<dbReference type="AlphaFoldDB" id="A0A2A4XB29"/>
<dbReference type="InterPro" id="IPR015946">
    <property type="entry name" value="KH_dom-like_a/b"/>
</dbReference>
<dbReference type="Gene3D" id="3.30.300.20">
    <property type="match status" value="1"/>
</dbReference>
<proteinExistence type="predicted"/>
<comment type="caution">
    <text evidence="2">The sequence shown here is derived from an EMBL/GenBank/DDBJ whole genome shotgun (WGS) entry which is preliminary data.</text>
</comment>
<dbReference type="EMBL" id="NVUL01000015">
    <property type="protein sequence ID" value="PCI79686.1"/>
    <property type="molecule type" value="Genomic_DNA"/>
</dbReference>
<protein>
    <submittedName>
        <fullName evidence="2">Osmotically inducible protein C</fullName>
    </submittedName>
</protein>
<accession>A0A2A4XB29</accession>
<dbReference type="InterPro" id="IPR036102">
    <property type="entry name" value="OsmC/Ohrsf"/>
</dbReference>
<name>A0A2A4XB29_9GAMM</name>
<dbReference type="SUPFAM" id="SSF82784">
    <property type="entry name" value="OsmC-like"/>
    <property type="match status" value="1"/>
</dbReference>
<dbReference type="InterPro" id="IPR029058">
    <property type="entry name" value="AB_hydrolase_fold"/>
</dbReference>
<dbReference type="Pfam" id="PF12146">
    <property type="entry name" value="Hydrolase_4"/>
    <property type="match status" value="1"/>
</dbReference>
<sequence length="409" mass="45137">MAVKRNKVEFESNGIRLAGLLESSDSDAVRAYALFAHCFTCSKDIAAASRISRALVALGYSVLRFDFTGLGNSDGDFSNTNFSSNVEDLVAAADFLRSDYHAPQLLIGHSLGGAAVLKAAKSIDEVTAIATIGAPFNAQHVSKQLEKDLEKISSDGEAEVDLAGRKFKIKKQFVDDIRGQNSDHIAKLRRALLILHSPVDETVNIVEAEKIYLEALHPKSFISLDKADHLLSRREDSEYVAACISAWASRFLPEPNVIKQSESKLSKGYVKVDERNKHFARDVQTDNHVWIADEPVSVGGHDLGPDPYEHLLAGLGACTSMTLRMYANRKNLALDDVEVQLNHQRSHAEDCEDCESKSKFVDVIERNITLKGNLTSAERQRLMEIADRCPVHLTLENNPRIVTKEVGSP</sequence>
<reference evidence="3" key="1">
    <citation type="submission" date="2017-08" db="EMBL/GenBank/DDBJ databases">
        <title>A dynamic microbial community with high functional redundancy inhabits the cold, oxic subseafloor aquifer.</title>
        <authorList>
            <person name="Tully B.J."/>
            <person name="Wheat C.G."/>
            <person name="Glazer B.T."/>
            <person name="Huber J.A."/>
        </authorList>
    </citation>
    <scope>NUCLEOTIDE SEQUENCE [LARGE SCALE GENOMIC DNA]</scope>
</reference>
<gene>
    <name evidence="2" type="ORF">COB20_04300</name>
</gene>
<dbReference type="SUPFAM" id="SSF53474">
    <property type="entry name" value="alpha/beta-Hydrolases"/>
    <property type="match status" value="1"/>
</dbReference>
<evidence type="ECO:0000313" key="3">
    <source>
        <dbReference type="Proteomes" id="UP000218767"/>
    </source>
</evidence>
<dbReference type="Pfam" id="PF02566">
    <property type="entry name" value="OsmC"/>
    <property type="match status" value="1"/>
</dbReference>
<dbReference type="InterPro" id="IPR003718">
    <property type="entry name" value="OsmC/Ohr_fam"/>
</dbReference>
<feature type="domain" description="Serine aminopeptidase S33" evidence="1">
    <location>
        <begin position="49"/>
        <end position="140"/>
    </location>
</feature>
<dbReference type="Proteomes" id="UP000218767">
    <property type="component" value="Unassembled WGS sequence"/>
</dbReference>
<dbReference type="InterPro" id="IPR022742">
    <property type="entry name" value="Hydrolase_4"/>
</dbReference>